<dbReference type="EMBL" id="CACRXK020005163">
    <property type="protein sequence ID" value="CAB4005329.1"/>
    <property type="molecule type" value="Genomic_DNA"/>
</dbReference>
<keyword evidence="7" id="KW-0675">Receptor</keyword>
<keyword evidence="8" id="KW-1185">Reference proteome</keyword>
<dbReference type="PANTHER" id="PTHR16521">
    <property type="entry name" value="TYPE-1 ANGIOTENSIN II RECEPTOR-ASSOCIATED PROTEIN"/>
    <property type="match status" value="1"/>
</dbReference>
<evidence type="ECO:0000256" key="3">
    <source>
        <dbReference type="ARBA" id="ARBA00022989"/>
    </source>
</evidence>
<evidence type="ECO:0000256" key="5">
    <source>
        <dbReference type="SAM" id="MobiDB-lite"/>
    </source>
</evidence>
<dbReference type="GO" id="GO:0038166">
    <property type="term" value="P:angiotensin-activated signaling pathway"/>
    <property type="evidence" value="ECO:0007669"/>
    <property type="project" value="InterPro"/>
</dbReference>
<feature type="compositionally biased region" description="Pro residues" evidence="5">
    <location>
        <begin position="151"/>
        <end position="161"/>
    </location>
</feature>
<evidence type="ECO:0000313" key="8">
    <source>
        <dbReference type="Proteomes" id="UP001152795"/>
    </source>
</evidence>
<keyword evidence="4 6" id="KW-0472">Membrane</keyword>
<feature type="transmembrane region" description="Helical" evidence="6">
    <location>
        <begin position="61"/>
        <end position="81"/>
    </location>
</feature>
<name>A0A7D9IGR7_PARCT</name>
<proteinExistence type="predicted"/>
<feature type="transmembrane region" description="Helical" evidence="6">
    <location>
        <begin position="37"/>
        <end position="55"/>
    </location>
</feature>
<gene>
    <name evidence="7" type="ORF">PACLA_8A062887</name>
</gene>
<keyword evidence="2 6" id="KW-0812">Transmembrane</keyword>
<dbReference type="Proteomes" id="UP001152795">
    <property type="component" value="Unassembled WGS sequence"/>
</dbReference>
<reference evidence="7" key="1">
    <citation type="submission" date="2020-04" db="EMBL/GenBank/DDBJ databases">
        <authorList>
            <person name="Alioto T."/>
            <person name="Alioto T."/>
            <person name="Gomez Garrido J."/>
        </authorList>
    </citation>
    <scope>NUCLEOTIDE SEQUENCE</scope>
    <source>
        <strain evidence="7">A484AB</strain>
    </source>
</reference>
<feature type="transmembrane region" description="Helical" evidence="6">
    <location>
        <begin position="102"/>
        <end position="124"/>
    </location>
</feature>
<dbReference type="AlphaFoldDB" id="A0A7D9IGR7"/>
<keyword evidence="3 6" id="KW-1133">Transmembrane helix</keyword>
<dbReference type="PANTHER" id="PTHR16521:SF3">
    <property type="entry name" value="TYPE-1 ANGIOTENSIN II RECEPTOR-ASSOCIATED PROTEIN"/>
    <property type="match status" value="1"/>
</dbReference>
<dbReference type="SMART" id="SM00805">
    <property type="entry name" value="AGTRAP"/>
    <property type="match status" value="1"/>
</dbReference>
<dbReference type="InterPro" id="IPR009436">
    <property type="entry name" value="AGTRAP"/>
</dbReference>
<dbReference type="GO" id="GO:0005886">
    <property type="term" value="C:plasma membrane"/>
    <property type="evidence" value="ECO:0007669"/>
    <property type="project" value="TreeGrafter"/>
</dbReference>
<comment type="subcellular location">
    <subcellularLocation>
        <location evidence="1">Membrane</location>
        <topology evidence="1">Multi-pass membrane protein</topology>
    </subcellularLocation>
</comment>
<accession>A0A7D9IGR7</accession>
<evidence type="ECO:0000256" key="4">
    <source>
        <dbReference type="ARBA" id="ARBA00023136"/>
    </source>
</evidence>
<feature type="transmembrane region" description="Helical" evidence="6">
    <location>
        <begin position="6"/>
        <end position="25"/>
    </location>
</feature>
<evidence type="ECO:0000256" key="2">
    <source>
        <dbReference type="ARBA" id="ARBA00022692"/>
    </source>
</evidence>
<dbReference type="OrthoDB" id="8191171at2759"/>
<comment type="caution">
    <text evidence="7">The sequence shown here is derived from an EMBL/GenBank/DDBJ whole genome shotgun (WGS) entry which is preliminary data.</text>
</comment>
<evidence type="ECO:0000256" key="1">
    <source>
        <dbReference type="ARBA" id="ARBA00004141"/>
    </source>
</evidence>
<dbReference type="Pfam" id="PF06396">
    <property type="entry name" value="AGTRAP"/>
    <property type="match status" value="1"/>
</dbReference>
<protein>
    <submittedName>
        <fullName evidence="7">Type-1 angiotensin II receptor-associated</fullName>
    </submittedName>
</protein>
<feature type="region of interest" description="Disordered" evidence="5">
    <location>
        <begin position="140"/>
        <end position="161"/>
    </location>
</feature>
<evidence type="ECO:0000313" key="7">
    <source>
        <dbReference type="EMBL" id="CAB4005329.1"/>
    </source>
</evidence>
<organism evidence="7 8">
    <name type="scientific">Paramuricea clavata</name>
    <name type="common">Red gorgonian</name>
    <name type="synonym">Violescent sea-whip</name>
    <dbReference type="NCBI Taxonomy" id="317549"/>
    <lineage>
        <taxon>Eukaryota</taxon>
        <taxon>Metazoa</taxon>
        <taxon>Cnidaria</taxon>
        <taxon>Anthozoa</taxon>
        <taxon>Octocorallia</taxon>
        <taxon>Malacalcyonacea</taxon>
        <taxon>Plexauridae</taxon>
        <taxon>Paramuricea</taxon>
    </lineage>
</organism>
<sequence>MALPKVSIVFLQVVIVIHFALTVWANQCIWLPVSYQFCNFLVLAVGVGAVVAPSNHAISELFLFGVAFALLHDIIIIAVTYDNDKKTGYVCKGNKDHFRFSFAMSILNLLLKPISLILIVSNYLTRGDGGLKEKVSQYRANRGTGTEPPNQALPPQEPPPY</sequence>
<evidence type="ECO:0000256" key="6">
    <source>
        <dbReference type="SAM" id="Phobius"/>
    </source>
</evidence>